<dbReference type="PANTHER" id="PTHR33112:SF16">
    <property type="entry name" value="HETEROKARYON INCOMPATIBILITY DOMAIN-CONTAINING PROTEIN"/>
    <property type="match status" value="1"/>
</dbReference>
<evidence type="ECO:0000313" key="3">
    <source>
        <dbReference type="Proteomes" id="UP000019373"/>
    </source>
</evidence>
<dbReference type="InterPro" id="IPR010730">
    <property type="entry name" value="HET"/>
</dbReference>
<gene>
    <name evidence="2" type="ORF">EPUS_04724</name>
</gene>
<reference evidence="3" key="1">
    <citation type="journal article" date="2014" name="BMC Genomics">
        <title>Genome characteristics reveal the impact of lichenization on lichen-forming fungus Endocarpon pusillum Hedwig (Verrucariales, Ascomycota).</title>
        <authorList>
            <person name="Wang Y.-Y."/>
            <person name="Liu B."/>
            <person name="Zhang X.-Y."/>
            <person name="Zhou Q.-M."/>
            <person name="Zhang T."/>
            <person name="Li H."/>
            <person name="Yu Y.-F."/>
            <person name="Zhang X.-L."/>
            <person name="Hao X.-Y."/>
            <person name="Wang M."/>
            <person name="Wang L."/>
            <person name="Wei J.-C."/>
        </authorList>
    </citation>
    <scope>NUCLEOTIDE SEQUENCE [LARGE SCALE GENOMIC DNA]</scope>
    <source>
        <strain evidence="3">Z07020 / HMAS-L-300199</strain>
    </source>
</reference>
<dbReference type="HOGENOM" id="CLU_002639_3_1_1"/>
<evidence type="ECO:0000259" key="1">
    <source>
        <dbReference type="Pfam" id="PF06985"/>
    </source>
</evidence>
<sequence length="643" mass="72107">MTSGWNLEKIKAFVLTTWHHGPQNEQPCPVCNSLQRVSTWNSVPDKGGVLFFTTTASLKASAAECTVCEVFHVALTKYPWAPERPSSRILRQNNDQNQVIVSDRLPWSYLAPFHPLSVNPSSEVNFRLLHKWIIECKSVHKSCNYRVNQTLPTRVIELLTNSHIPKLRLTNSTGMTGLYCALSHCWGRLEGLKLTNASSSSLQQSISWESLPKTFQDALIVTRNVGVRYLWIDALCILQDDAADWAFEAANMAAVYSNAFLVIAGSSAPDGSVGCFTERKQMPCVKVRSKSGIFSLRDIRPKIFVRERLEHVDFDPNHLHTNTDLEPLLGRAWAFQERWLAARILHYASKEMIWECRSSMHCECGGCDKEEDNRVIDLQSDSIHSEFDPMRAVAKWFVIVENYTARSLRIRSDKLIALAGIARQSRNAALGRYLAGIWEVAFVRSLLWCVVRRHQDHPFVRSRNAYVAPSWSWASVDSPVQYGYVKDFRGLVDAEAVEVDCRLGSPDEHGQVTGGYAVMRARLTKLKLVNNGCESEEEDGYGGRVVPPQVSGVDGLLLNSIWLDVDLYEGRDYCSDGQPLLGALIMIDPLDAQKCSALILRPSRPHEKSSETGDCASAFVRIGVTTGARVSTFENEKQTITII</sequence>
<proteinExistence type="predicted"/>
<dbReference type="OMA" id="IEMEGSH"/>
<dbReference type="RefSeq" id="XP_007803904.1">
    <property type="nucleotide sequence ID" value="XM_007805713.1"/>
</dbReference>
<keyword evidence="3" id="KW-1185">Reference proteome</keyword>
<dbReference type="PANTHER" id="PTHR33112">
    <property type="entry name" value="DOMAIN PROTEIN, PUTATIVE-RELATED"/>
    <property type="match status" value="1"/>
</dbReference>
<dbReference type="AlphaFoldDB" id="U1GFC6"/>
<dbReference type="eggNOG" id="ENOG502SICY">
    <property type="taxonomic scope" value="Eukaryota"/>
</dbReference>
<dbReference type="GeneID" id="19239678"/>
<organism evidence="2 3">
    <name type="scientific">Endocarpon pusillum (strain Z07020 / HMAS-L-300199)</name>
    <name type="common">Lichen-forming fungus</name>
    <dbReference type="NCBI Taxonomy" id="1263415"/>
    <lineage>
        <taxon>Eukaryota</taxon>
        <taxon>Fungi</taxon>
        <taxon>Dikarya</taxon>
        <taxon>Ascomycota</taxon>
        <taxon>Pezizomycotina</taxon>
        <taxon>Eurotiomycetes</taxon>
        <taxon>Chaetothyriomycetidae</taxon>
        <taxon>Verrucariales</taxon>
        <taxon>Verrucariaceae</taxon>
        <taxon>Endocarpon</taxon>
    </lineage>
</organism>
<dbReference type="OrthoDB" id="5125733at2759"/>
<dbReference type="EMBL" id="KE721317">
    <property type="protein sequence ID" value="ERF70446.1"/>
    <property type="molecule type" value="Genomic_DNA"/>
</dbReference>
<name>U1GFC6_ENDPU</name>
<accession>U1GFC6</accession>
<protein>
    <recommendedName>
        <fullName evidence="1">Heterokaryon incompatibility domain-containing protein</fullName>
    </recommendedName>
</protein>
<evidence type="ECO:0000313" key="2">
    <source>
        <dbReference type="EMBL" id="ERF70446.1"/>
    </source>
</evidence>
<feature type="domain" description="Heterokaryon incompatibility" evidence="1">
    <location>
        <begin position="179"/>
        <end position="337"/>
    </location>
</feature>
<dbReference type="Pfam" id="PF06985">
    <property type="entry name" value="HET"/>
    <property type="match status" value="1"/>
</dbReference>
<dbReference type="Proteomes" id="UP000019373">
    <property type="component" value="Unassembled WGS sequence"/>
</dbReference>